<dbReference type="Gene3D" id="3.60.21.10">
    <property type="match status" value="1"/>
</dbReference>
<evidence type="ECO:0000313" key="3">
    <source>
        <dbReference type="EMBL" id="HEN28684.1"/>
    </source>
</evidence>
<organism evidence="3">
    <name type="scientific">candidate division WOR-3 bacterium</name>
    <dbReference type="NCBI Taxonomy" id="2052148"/>
    <lineage>
        <taxon>Bacteria</taxon>
        <taxon>Bacteria division WOR-3</taxon>
    </lineage>
</organism>
<feature type="binding site" evidence="2">
    <location>
        <position position="148"/>
    </location>
    <ligand>
        <name>Fe cation</name>
        <dbReference type="ChEBI" id="CHEBI:24875"/>
        <label>2</label>
    </ligand>
</feature>
<accession>A0A7C2K4F0</accession>
<feature type="binding site" evidence="2">
    <location>
        <position position="173"/>
    </location>
    <ligand>
        <name>Fe cation</name>
        <dbReference type="ChEBI" id="CHEBI:24875"/>
        <label>2</label>
    </ligand>
</feature>
<gene>
    <name evidence="3" type="ORF">ENQ77_08615</name>
</gene>
<name>A0A7C2K4F0_UNCW3</name>
<feature type="binding site" evidence="2">
    <location>
        <position position="40"/>
    </location>
    <ligand>
        <name>Fe cation</name>
        <dbReference type="ChEBI" id="CHEBI:24875"/>
        <label>1</label>
    </ligand>
</feature>
<evidence type="ECO:0000256" key="2">
    <source>
        <dbReference type="PIRSR" id="PIRSR004789-51"/>
    </source>
</evidence>
<sequence>MNILFIGDIVGSKGREVVKILLPKLKEELEIDFVVANGENLAGGIGITEKSALEVKGAGVDVITGGNHIWDRKEGILFVENTDWVIRPLNYPPGTPGRGFNVFMVKGYKVIVFNLLGRVFMEPYDCPFRVADEFLKEHKGDVIILDFHAEATSEKLSLAHYLDGRVSLIVGTHTHVQTSDAKVLPGGTGYITDAGMTGGLGGVIGVKKELFIRRFLSQMPVSFEPEESEPGLEGVFAKIDETTGKCIEISAIRRYL</sequence>
<comment type="caution">
    <text evidence="3">The sequence shown here is derived from an EMBL/GenBank/DDBJ whole genome shotgun (WGS) entry which is preliminary data.</text>
</comment>
<dbReference type="InterPro" id="IPR029052">
    <property type="entry name" value="Metallo-depent_PP-like"/>
</dbReference>
<dbReference type="AlphaFoldDB" id="A0A7C2K4F0"/>
<protein>
    <submittedName>
        <fullName evidence="3">TIGR00282 family metallophosphoesterase</fullName>
    </submittedName>
</protein>
<dbReference type="SUPFAM" id="SSF56300">
    <property type="entry name" value="Metallo-dependent phosphatases"/>
    <property type="match status" value="1"/>
</dbReference>
<dbReference type="GO" id="GO:0004113">
    <property type="term" value="F:2',3'-cyclic-nucleotide 3'-phosphodiesterase activity"/>
    <property type="evidence" value="ECO:0007669"/>
    <property type="project" value="TreeGrafter"/>
</dbReference>
<dbReference type="NCBIfam" id="TIGR00282">
    <property type="entry name" value="TIGR00282 family metallophosphoesterase"/>
    <property type="match status" value="1"/>
</dbReference>
<dbReference type="PANTHER" id="PTHR36303">
    <property type="entry name" value="2',3'-CYCLIC-NUCLEOTIDE 2'-PHOSPHODIESTERASE"/>
    <property type="match status" value="1"/>
</dbReference>
<dbReference type="Pfam" id="PF13277">
    <property type="entry name" value="YmdB"/>
    <property type="match status" value="1"/>
</dbReference>
<feature type="binding site" evidence="2">
    <location>
        <position position="39"/>
    </location>
    <ligand>
        <name>Fe cation</name>
        <dbReference type="ChEBI" id="CHEBI:24875"/>
        <label>2</label>
    </ligand>
</feature>
<dbReference type="GO" id="GO:0046872">
    <property type="term" value="F:metal ion binding"/>
    <property type="evidence" value="ECO:0007669"/>
    <property type="project" value="UniProtKB-KW"/>
</dbReference>
<keyword evidence="2" id="KW-0479">Metal-binding</keyword>
<dbReference type="CDD" id="cd07382">
    <property type="entry name" value="MPP_DR1281"/>
    <property type="match status" value="1"/>
</dbReference>
<dbReference type="PANTHER" id="PTHR36303:SF1">
    <property type="entry name" value="2',3'-CYCLIC-NUCLEOTIDE 2'-PHOSPHODIESTERASE"/>
    <property type="match status" value="1"/>
</dbReference>
<dbReference type="PIRSF" id="PIRSF004789">
    <property type="entry name" value="DR1281"/>
    <property type="match status" value="1"/>
</dbReference>
<feature type="active site" description="Proton donor" evidence="1">
    <location>
        <position position="68"/>
    </location>
</feature>
<feature type="binding site" evidence="2">
    <location>
        <position position="39"/>
    </location>
    <ligand>
        <name>Fe cation</name>
        <dbReference type="ChEBI" id="CHEBI:24875"/>
        <label>1</label>
    </ligand>
</feature>
<feature type="binding site" evidence="2">
    <location>
        <position position="67"/>
    </location>
    <ligand>
        <name>Fe cation</name>
        <dbReference type="ChEBI" id="CHEBI:24875"/>
        <label>2</label>
    </ligand>
</feature>
<feature type="binding site" evidence="2">
    <location>
        <position position="8"/>
    </location>
    <ligand>
        <name>Fe cation</name>
        <dbReference type="ChEBI" id="CHEBI:24875"/>
        <label>1</label>
    </ligand>
</feature>
<evidence type="ECO:0000256" key="1">
    <source>
        <dbReference type="PIRSR" id="PIRSR004789-50"/>
    </source>
</evidence>
<feature type="binding site" evidence="2">
    <location>
        <position position="175"/>
    </location>
    <ligand>
        <name>Fe cation</name>
        <dbReference type="ChEBI" id="CHEBI:24875"/>
        <label>1</label>
    </ligand>
</feature>
<proteinExistence type="predicted"/>
<reference evidence="3" key="1">
    <citation type="journal article" date="2020" name="mSystems">
        <title>Genome- and Community-Level Interaction Insights into Carbon Utilization and Element Cycling Functions of Hydrothermarchaeota in Hydrothermal Sediment.</title>
        <authorList>
            <person name="Zhou Z."/>
            <person name="Liu Y."/>
            <person name="Xu W."/>
            <person name="Pan J."/>
            <person name="Luo Z.H."/>
            <person name="Li M."/>
        </authorList>
    </citation>
    <scope>NUCLEOTIDE SEQUENCE [LARGE SCALE GENOMIC DNA]</scope>
    <source>
        <strain evidence="3">SpSt-34</strain>
    </source>
</reference>
<dbReference type="InterPro" id="IPR005235">
    <property type="entry name" value="YmdB-like"/>
</dbReference>
<dbReference type="EMBL" id="DSOL01000246">
    <property type="protein sequence ID" value="HEN28684.1"/>
    <property type="molecule type" value="Genomic_DNA"/>
</dbReference>